<reference evidence="1 2" key="1">
    <citation type="submission" date="2013-02" db="EMBL/GenBank/DDBJ databases">
        <title>The Genome Annotation of Plasmodium falciparum Vietnam Oak-Knoll (FVO).</title>
        <authorList>
            <consortium name="The Broad Institute Genome Sequencing Platform"/>
            <consortium name="The Broad Institute Genome Sequencing Center for Infectious Disease"/>
            <person name="Neafsey D."/>
            <person name="Hoffman S."/>
            <person name="Volkman S."/>
            <person name="Rosenthal P."/>
            <person name="Walker B."/>
            <person name="Young S.K."/>
            <person name="Zeng Q."/>
            <person name="Gargeya S."/>
            <person name="Fitzgerald M."/>
            <person name="Haas B."/>
            <person name="Abouelleil A."/>
            <person name="Allen A.W."/>
            <person name="Alvarado L."/>
            <person name="Arachchi H.M."/>
            <person name="Berlin A.M."/>
            <person name="Chapman S.B."/>
            <person name="Gainer-Dewar J."/>
            <person name="Goldberg J."/>
            <person name="Griggs A."/>
            <person name="Gujja S."/>
            <person name="Hansen M."/>
            <person name="Howarth C."/>
            <person name="Imamovic A."/>
            <person name="Ireland A."/>
            <person name="Larimer J."/>
            <person name="McCowan C."/>
            <person name="Murphy C."/>
            <person name="Pearson M."/>
            <person name="Poon T.W."/>
            <person name="Priest M."/>
            <person name="Roberts A."/>
            <person name="Saif S."/>
            <person name="Shea T."/>
            <person name="Sisk P."/>
            <person name="Sykes S."/>
            <person name="Wortman J."/>
            <person name="Nusbaum C."/>
            <person name="Birren B."/>
        </authorList>
    </citation>
    <scope>NUCLEOTIDE SEQUENCE [LARGE SCALE GENOMIC DNA]</scope>
    <source>
        <strain evidence="2">Vietnam Oak-Knoll (FVO)</strain>
    </source>
</reference>
<gene>
    <name evidence="1" type="ORF">PFFVO_01693</name>
</gene>
<evidence type="ECO:0000313" key="2">
    <source>
        <dbReference type="Proteomes" id="UP000030690"/>
    </source>
</evidence>
<dbReference type="EMBL" id="KI925065">
    <property type="protein sequence ID" value="ETW19512.1"/>
    <property type="molecule type" value="Genomic_DNA"/>
</dbReference>
<dbReference type="Proteomes" id="UP000030690">
    <property type="component" value="Unassembled WGS sequence"/>
</dbReference>
<evidence type="ECO:0000313" key="1">
    <source>
        <dbReference type="EMBL" id="ETW19512.1"/>
    </source>
</evidence>
<protein>
    <submittedName>
        <fullName evidence="1">Uncharacterized protein</fullName>
    </submittedName>
</protein>
<organism evidence="1 2">
    <name type="scientific">Plasmodium falciparum Vietnam Oak-Knoll</name>
    <name type="common">FVO</name>
    <dbReference type="NCBI Taxonomy" id="1036723"/>
    <lineage>
        <taxon>Eukaryota</taxon>
        <taxon>Sar</taxon>
        <taxon>Alveolata</taxon>
        <taxon>Apicomplexa</taxon>
        <taxon>Aconoidasida</taxon>
        <taxon>Haemosporida</taxon>
        <taxon>Plasmodiidae</taxon>
        <taxon>Plasmodium</taxon>
        <taxon>Plasmodium (Laverania)</taxon>
    </lineage>
</organism>
<accession>A0A024VAB4</accession>
<sequence length="119" mass="14284">MSYNNKFNDKKRFLSTSYQDVNNFANAQNTQPITNQQYFYPLIPQYPFATTAYNPNINYPSMIPVNNNYNNYNNKRLNKKKKSFHNFNKYTMEVNSNIREAVNDPWTHLYGKYPNIQFK</sequence>
<proteinExistence type="predicted"/>
<name>A0A024VAB4_PLAFA</name>
<dbReference type="OrthoDB" id="375936at2759"/>
<reference evidence="1 2" key="2">
    <citation type="submission" date="2013-02" db="EMBL/GenBank/DDBJ databases">
        <title>The Genome Sequence of Plasmodium falciparum Vietnam Oak-Knoll (FVO).</title>
        <authorList>
            <consortium name="The Broad Institute Genome Sequencing Platform"/>
            <consortium name="The Broad Institute Genome Sequencing Center for Infectious Disease"/>
            <person name="Neafsey D."/>
            <person name="Cheeseman I."/>
            <person name="Volkman S."/>
            <person name="Adams J."/>
            <person name="Walker B."/>
            <person name="Young S.K."/>
            <person name="Zeng Q."/>
            <person name="Gargeya S."/>
            <person name="Fitzgerald M."/>
            <person name="Haas B."/>
            <person name="Abouelleil A."/>
            <person name="Alvarado L."/>
            <person name="Arachchi H.M."/>
            <person name="Berlin A.M."/>
            <person name="Chapman S.B."/>
            <person name="Dewar J."/>
            <person name="Goldberg J."/>
            <person name="Griggs A."/>
            <person name="Gujja S."/>
            <person name="Hansen M."/>
            <person name="Howarth C."/>
            <person name="Imamovic A."/>
            <person name="Larimer J."/>
            <person name="McCowan C."/>
            <person name="Murphy C."/>
            <person name="Neiman D."/>
            <person name="Pearson M."/>
            <person name="Priest M."/>
            <person name="Roberts A."/>
            <person name="Saif S."/>
            <person name="Shea T."/>
            <person name="Sisk P."/>
            <person name="Sykes S."/>
            <person name="Wortman J."/>
            <person name="Nusbaum C."/>
            <person name="Birren B."/>
        </authorList>
    </citation>
    <scope>NUCLEOTIDE SEQUENCE [LARGE SCALE GENOMIC DNA]</scope>
    <source>
        <strain evidence="2">Vietnam Oak-Knoll (FVO)</strain>
    </source>
</reference>
<dbReference type="AlphaFoldDB" id="A0A024VAB4"/>